<evidence type="ECO:0000256" key="3">
    <source>
        <dbReference type="ARBA" id="ARBA00023163"/>
    </source>
</evidence>
<feature type="domain" description="HMG box" evidence="6">
    <location>
        <begin position="163"/>
        <end position="231"/>
    </location>
</feature>
<evidence type="ECO:0000256" key="2">
    <source>
        <dbReference type="ARBA" id="ARBA00023125"/>
    </source>
</evidence>
<dbReference type="SMART" id="SM00398">
    <property type="entry name" value="HMG"/>
    <property type="match status" value="1"/>
</dbReference>
<feature type="region of interest" description="Disordered" evidence="5">
    <location>
        <begin position="363"/>
        <end position="469"/>
    </location>
</feature>
<sequence>MTGVVVTSSASLPPPAISGPVTRSAMSARQTGTAAANARQLQTHHQQQQQQQHGSETSVAAAPLPSLSAGTNTTSSPSPSSSLHHPPPPSSSSSSRHPPAHSPRGPLTRKRAASINTDEANHPQIESLSINTPIESAGSGSSPRPLEPARADLICLCTPAPKIPRPRNAFILYRQHHQAQVVKQNPGLANPEISKIIGEQWRHEPEHTKSYWKRLAEQEKQQHQRQYPDYRYQPRRGNKGGSAGGGPASGRPASSPSVGPGEDPGRCPKCGGRYIATPRTPSTPFPLSRSSWPPPPPTPATPGTAGMTSQGYGPPPPPPPPLQHSLYDIHEDYEPASAAVSPSEAKRRRYNMAGSYHNSAYQAAMPGGGGTPLPGPSTMLTRAASTGHAGGGGGYMGPPPRPSLQQQQQHRAASLSSAGGGFDESLRLPPLQTHLPTSPASEQQKHYHHHHHHSQQHHRASQQQQQQRSIEAMVMSIPYLNKLRVLERISPPLTSSSSVGSTGSSGGSGRGPIIAVEGPNRRLVRLVGAAVEKALAVSFECDVRTWMAAGNGDGDGEYSSAADDSAAAVAGSPFAAYLQTMLEWQGKSAEIVRFVTTAQHPSPPSSSLSQNTTVAAAAAAGTTTGAAADSDTDRASSHLLPVALLPAGFSLTVADRFACAVPIADAYAPVDHWQWMATLWRGIAGADLVVYVRPVSGTGALAAAAGVELKAPGLMVVRVGVDPGAMDEKTERRLGFEVVEWVRARSWRVDGWTGARDVGEGGGGVWEG</sequence>
<feature type="compositionally biased region" description="Polar residues" evidence="5">
    <location>
        <begin position="1"/>
        <end position="11"/>
    </location>
</feature>
<protein>
    <recommendedName>
        <fullName evidence="6">HMG box domain-containing protein</fullName>
    </recommendedName>
</protein>
<comment type="caution">
    <text evidence="7">The sequence shown here is derived from an EMBL/GenBank/DDBJ whole genome shotgun (WGS) entry which is preliminary data.</text>
</comment>
<evidence type="ECO:0000256" key="1">
    <source>
        <dbReference type="ARBA" id="ARBA00023015"/>
    </source>
</evidence>
<organism evidence="7 8">
    <name type="scientific">Lasiosphaeria ovina</name>
    <dbReference type="NCBI Taxonomy" id="92902"/>
    <lineage>
        <taxon>Eukaryota</taxon>
        <taxon>Fungi</taxon>
        <taxon>Dikarya</taxon>
        <taxon>Ascomycota</taxon>
        <taxon>Pezizomycotina</taxon>
        <taxon>Sordariomycetes</taxon>
        <taxon>Sordariomycetidae</taxon>
        <taxon>Sordariales</taxon>
        <taxon>Lasiosphaeriaceae</taxon>
        <taxon>Lasiosphaeria</taxon>
    </lineage>
</organism>
<reference evidence="7" key="1">
    <citation type="journal article" date="2023" name="Mol. Phylogenet. Evol.">
        <title>Genome-scale phylogeny and comparative genomics of the fungal order Sordariales.</title>
        <authorList>
            <person name="Hensen N."/>
            <person name="Bonometti L."/>
            <person name="Westerberg I."/>
            <person name="Brannstrom I.O."/>
            <person name="Guillou S."/>
            <person name="Cros-Aarteil S."/>
            <person name="Calhoun S."/>
            <person name="Haridas S."/>
            <person name="Kuo A."/>
            <person name="Mondo S."/>
            <person name="Pangilinan J."/>
            <person name="Riley R."/>
            <person name="LaButti K."/>
            <person name="Andreopoulos B."/>
            <person name="Lipzen A."/>
            <person name="Chen C."/>
            <person name="Yan M."/>
            <person name="Daum C."/>
            <person name="Ng V."/>
            <person name="Clum A."/>
            <person name="Steindorff A."/>
            <person name="Ohm R.A."/>
            <person name="Martin F."/>
            <person name="Silar P."/>
            <person name="Natvig D.O."/>
            <person name="Lalanne C."/>
            <person name="Gautier V."/>
            <person name="Ament-Velasquez S.L."/>
            <person name="Kruys A."/>
            <person name="Hutchinson M.I."/>
            <person name="Powell A.J."/>
            <person name="Barry K."/>
            <person name="Miller A.N."/>
            <person name="Grigoriev I.V."/>
            <person name="Debuchy R."/>
            <person name="Gladieux P."/>
            <person name="Hiltunen Thoren M."/>
            <person name="Johannesson H."/>
        </authorList>
    </citation>
    <scope>NUCLEOTIDE SEQUENCE</scope>
    <source>
        <strain evidence="7">CBS 958.72</strain>
    </source>
</reference>
<keyword evidence="3" id="KW-0804">Transcription</keyword>
<evidence type="ECO:0000259" key="6">
    <source>
        <dbReference type="PROSITE" id="PS50118"/>
    </source>
</evidence>
<dbReference type="FunFam" id="1.10.30.10:FF:000041">
    <property type="entry name" value="HMG box family protein"/>
    <property type="match status" value="1"/>
</dbReference>
<feature type="compositionally biased region" description="Basic residues" evidence="5">
    <location>
        <begin position="446"/>
        <end position="460"/>
    </location>
</feature>
<name>A0AAE0K7M7_9PEZI</name>
<feature type="compositionally biased region" description="Polar residues" evidence="5">
    <location>
        <begin position="114"/>
        <end position="142"/>
    </location>
</feature>
<keyword evidence="2 4" id="KW-0238">DNA-binding</keyword>
<feature type="compositionally biased region" description="Low complexity" evidence="5">
    <location>
        <begin position="40"/>
        <end position="53"/>
    </location>
</feature>
<dbReference type="Pfam" id="PF00505">
    <property type="entry name" value="HMG_box"/>
    <property type="match status" value="1"/>
</dbReference>
<feature type="DNA-binding region" description="HMG box" evidence="4">
    <location>
        <begin position="163"/>
        <end position="231"/>
    </location>
</feature>
<dbReference type="InterPro" id="IPR050140">
    <property type="entry name" value="SRY-related_HMG-box_TF-like"/>
</dbReference>
<feature type="compositionally biased region" description="Low complexity" evidence="5">
    <location>
        <begin position="403"/>
        <end position="417"/>
    </location>
</feature>
<dbReference type="InterPro" id="IPR036910">
    <property type="entry name" value="HMG_box_dom_sf"/>
</dbReference>
<keyword evidence="8" id="KW-1185">Reference proteome</keyword>
<dbReference type="GO" id="GO:0005634">
    <property type="term" value="C:nucleus"/>
    <property type="evidence" value="ECO:0007669"/>
    <property type="project" value="UniProtKB-UniRule"/>
</dbReference>
<dbReference type="CDD" id="cd01389">
    <property type="entry name" value="HMG-box_ROX1-like"/>
    <property type="match status" value="1"/>
</dbReference>
<evidence type="ECO:0000313" key="8">
    <source>
        <dbReference type="Proteomes" id="UP001287356"/>
    </source>
</evidence>
<dbReference type="GO" id="GO:0030154">
    <property type="term" value="P:cell differentiation"/>
    <property type="evidence" value="ECO:0007669"/>
    <property type="project" value="TreeGrafter"/>
</dbReference>
<accession>A0AAE0K7M7</accession>
<keyword evidence="1" id="KW-0805">Transcription regulation</keyword>
<evidence type="ECO:0000256" key="5">
    <source>
        <dbReference type="SAM" id="MobiDB-lite"/>
    </source>
</evidence>
<feature type="compositionally biased region" description="Low complexity" evidence="5">
    <location>
        <begin position="60"/>
        <end position="84"/>
    </location>
</feature>
<dbReference type="PANTHER" id="PTHR10270:SF161">
    <property type="entry name" value="SEX-DETERMINING REGION Y PROTEIN"/>
    <property type="match status" value="1"/>
</dbReference>
<dbReference type="GO" id="GO:0001228">
    <property type="term" value="F:DNA-binding transcription activator activity, RNA polymerase II-specific"/>
    <property type="evidence" value="ECO:0007669"/>
    <property type="project" value="TreeGrafter"/>
</dbReference>
<reference evidence="7" key="2">
    <citation type="submission" date="2023-06" db="EMBL/GenBank/DDBJ databases">
        <authorList>
            <consortium name="Lawrence Berkeley National Laboratory"/>
            <person name="Haridas S."/>
            <person name="Hensen N."/>
            <person name="Bonometti L."/>
            <person name="Westerberg I."/>
            <person name="Brannstrom I.O."/>
            <person name="Guillou S."/>
            <person name="Cros-Aarteil S."/>
            <person name="Calhoun S."/>
            <person name="Kuo A."/>
            <person name="Mondo S."/>
            <person name="Pangilinan J."/>
            <person name="Riley R."/>
            <person name="Labutti K."/>
            <person name="Andreopoulos B."/>
            <person name="Lipzen A."/>
            <person name="Chen C."/>
            <person name="Yanf M."/>
            <person name="Daum C."/>
            <person name="Ng V."/>
            <person name="Clum A."/>
            <person name="Steindorff A."/>
            <person name="Ohm R."/>
            <person name="Martin F."/>
            <person name="Silar P."/>
            <person name="Natvig D."/>
            <person name="Lalanne C."/>
            <person name="Gautier V."/>
            <person name="Ament-Velasquez S.L."/>
            <person name="Kruys A."/>
            <person name="Hutchinson M.I."/>
            <person name="Powell A.J."/>
            <person name="Barry K."/>
            <person name="Miller A.N."/>
            <person name="Grigoriev I.V."/>
            <person name="Debuchy R."/>
            <person name="Gladieux P."/>
            <person name="Thoren M.H."/>
            <person name="Johannesson H."/>
        </authorList>
    </citation>
    <scope>NUCLEOTIDE SEQUENCE</scope>
    <source>
        <strain evidence="7">CBS 958.72</strain>
    </source>
</reference>
<dbReference type="GO" id="GO:0000122">
    <property type="term" value="P:negative regulation of transcription by RNA polymerase II"/>
    <property type="evidence" value="ECO:0007669"/>
    <property type="project" value="TreeGrafter"/>
</dbReference>
<proteinExistence type="predicted"/>
<feature type="compositionally biased region" description="Low complexity" evidence="5">
    <location>
        <begin position="249"/>
        <end position="261"/>
    </location>
</feature>
<dbReference type="Gene3D" id="1.10.30.10">
    <property type="entry name" value="High mobility group box domain"/>
    <property type="match status" value="1"/>
</dbReference>
<feature type="region of interest" description="Disordered" evidence="5">
    <location>
        <begin position="217"/>
        <end position="326"/>
    </location>
</feature>
<keyword evidence="4" id="KW-0539">Nucleus</keyword>
<dbReference type="AlphaFoldDB" id="A0AAE0K7M7"/>
<dbReference type="SUPFAM" id="SSF47095">
    <property type="entry name" value="HMG-box"/>
    <property type="match status" value="1"/>
</dbReference>
<dbReference type="EMBL" id="JAULSN010000005">
    <property type="protein sequence ID" value="KAK3371556.1"/>
    <property type="molecule type" value="Genomic_DNA"/>
</dbReference>
<evidence type="ECO:0000256" key="4">
    <source>
        <dbReference type="PROSITE-ProRule" id="PRU00267"/>
    </source>
</evidence>
<evidence type="ECO:0000313" key="7">
    <source>
        <dbReference type="EMBL" id="KAK3371556.1"/>
    </source>
</evidence>
<dbReference type="PANTHER" id="PTHR10270">
    <property type="entry name" value="SOX TRANSCRIPTION FACTOR"/>
    <property type="match status" value="1"/>
</dbReference>
<dbReference type="PROSITE" id="PS50118">
    <property type="entry name" value="HMG_BOX_2"/>
    <property type="match status" value="1"/>
</dbReference>
<dbReference type="InterPro" id="IPR009071">
    <property type="entry name" value="HMG_box_dom"/>
</dbReference>
<dbReference type="GO" id="GO:0000978">
    <property type="term" value="F:RNA polymerase II cis-regulatory region sequence-specific DNA binding"/>
    <property type="evidence" value="ECO:0007669"/>
    <property type="project" value="TreeGrafter"/>
</dbReference>
<feature type="compositionally biased region" description="Gly residues" evidence="5">
    <location>
        <begin position="239"/>
        <end position="248"/>
    </location>
</feature>
<feature type="compositionally biased region" description="Polar residues" evidence="5">
    <location>
        <begin position="24"/>
        <end position="34"/>
    </location>
</feature>
<gene>
    <name evidence="7" type="ORF">B0T24DRAFT_555850</name>
</gene>
<feature type="compositionally biased region" description="Basic and acidic residues" evidence="5">
    <location>
        <begin position="217"/>
        <end position="228"/>
    </location>
</feature>
<dbReference type="Proteomes" id="UP001287356">
    <property type="component" value="Unassembled WGS sequence"/>
</dbReference>
<feature type="region of interest" description="Disordered" evidence="5">
    <location>
        <begin position="492"/>
        <end position="513"/>
    </location>
</feature>
<feature type="compositionally biased region" description="Pro residues" evidence="5">
    <location>
        <begin position="313"/>
        <end position="322"/>
    </location>
</feature>
<feature type="region of interest" description="Disordered" evidence="5">
    <location>
        <begin position="1"/>
        <end position="146"/>
    </location>
</feature>